<protein>
    <submittedName>
        <fullName evidence="1">Uncharacterized protein</fullName>
    </submittedName>
</protein>
<comment type="caution">
    <text evidence="1">The sequence shown here is derived from an EMBL/GenBank/DDBJ whole genome shotgun (WGS) entry which is preliminary data.</text>
</comment>
<evidence type="ECO:0000313" key="2">
    <source>
        <dbReference type="Proteomes" id="UP000317650"/>
    </source>
</evidence>
<gene>
    <name evidence="1" type="ORF">C4D60_Mb09t23610</name>
</gene>
<name>A0A4S8IJB3_MUSBA</name>
<proteinExistence type="predicted"/>
<reference evidence="1 2" key="1">
    <citation type="journal article" date="2019" name="Nat. Plants">
        <title>Genome sequencing of Musa balbisiana reveals subgenome evolution and function divergence in polyploid bananas.</title>
        <authorList>
            <person name="Yao X."/>
        </authorList>
    </citation>
    <scope>NUCLEOTIDE SEQUENCE [LARGE SCALE GENOMIC DNA]</scope>
    <source>
        <strain evidence="2">cv. DH-PKW</strain>
        <tissue evidence="1">Leaves</tissue>
    </source>
</reference>
<sequence length="253" mass="26436">MNHHGILVVIHPTCHGCSIPLHWKLQRGRLPSISQCYIDLCHLNQRCVHGGRCWRPDRERQAMLPPHLPQCGCQYQRFIISRAQRQCQRIRIPIALRQDSRGMVRFFSTADGFIGGGERGAADGAGVVKGEPRDDAVGVVQVGTREAAGTGVEGEIVLADGTSGEGGSVRDADYGSGGGAEPGGGFQEKRVDKAAEAIARVRGKAVALVGVVSEASVVVIVIGIGEDEGQGLGRGSDVGGGRGGGLMVGGGLE</sequence>
<evidence type="ECO:0000313" key="1">
    <source>
        <dbReference type="EMBL" id="THU48189.1"/>
    </source>
</evidence>
<dbReference type="EMBL" id="PYDT01000010">
    <property type="protein sequence ID" value="THU48189.1"/>
    <property type="molecule type" value="Genomic_DNA"/>
</dbReference>
<dbReference type="AlphaFoldDB" id="A0A4S8IJB3"/>
<organism evidence="1 2">
    <name type="scientific">Musa balbisiana</name>
    <name type="common">Banana</name>
    <dbReference type="NCBI Taxonomy" id="52838"/>
    <lineage>
        <taxon>Eukaryota</taxon>
        <taxon>Viridiplantae</taxon>
        <taxon>Streptophyta</taxon>
        <taxon>Embryophyta</taxon>
        <taxon>Tracheophyta</taxon>
        <taxon>Spermatophyta</taxon>
        <taxon>Magnoliopsida</taxon>
        <taxon>Liliopsida</taxon>
        <taxon>Zingiberales</taxon>
        <taxon>Musaceae</taxon>
        <taxon>Musa</taxon>
    </lineage>
</organism>
<accession>A0A4S8IJB3</accession>
<keyword evidence="2" id="KW-1185">Reference proteome</keyword>
<dbReference type="Proteomes" id="UP000317650">
    <property type="component" value="Chromosome 9"/>
</dbReference>